<dbReference type="RefSeq" id="WP_345918424.1">
    <property type="nucleotide sequence ID" value="NZ_JBDIVE010000002.1"/>
</dbReference>
<proteinExistence type="predicted"/>
<comment type="caution">
    <text evidence="1">The sequence shown here is derived from an EMBL/GenBank/DDBJ whole genome shotgun (WGS) entry which is preliminary data.</text>
</comment>
<organism evidence="1 2">
    <name type="scientific">Uliginosibacterium sediminicola</name>
    <dbReference type="NCBI Taxonomy" id="2024550"/>
    <lineage>
        <taxon>Bacteria</taxon>
        <taxon>Pseudomonadati</taxon>
        <taxon>Pseudomonadota</taxon>
        <taxon>Betaproteobacteria</taxon>
        <taxon>Rhodocyclales</taxon>
        <taxon>Zoogloeaceae</taxon>
        <taxon>Uliginosibacterium</taxon>
    </lineage>
</organism>
<gene>
    <name evidence="1" type="ORF">ABDB84_04120</name>
</gene>
<keyword evidence="2" id="KW-1185">Reference proteome</keyword>
<dbReference type="EMBL" id="JBDIVE010000002">
    <property type="protein sequence ID" value="MEN3067654.1"/>
    <property type="molecule type" value="Genomic_DNA"/>
</dbReference>
<protein>
    <submittedName>
        <fullName evidence="1">Uncharacterized protein</fullName>
    </submittedName>
</protein>
<dbReference type="Proteomes" id="UP001410394">
    <property type="component" value="Unassembled WGS sequence"/>
</dbReference>
<evidence type="ECO:0000313" key="1">
    <source>
        <dbReference type="EMBL" id="MEN3067654.1"/>
    </source>
</evidence>
<evidence type="ECO:0000313" key="2">
    <source>
        <dbReference type="Proteomes" id="UP001410394"/>
    </source>
</evidence>
<accession>A0ABU9YVB0</accession>
<reference evidence="1 2" key="1">
    <citation type="journal article" date="2018" name="Int. J. Syst. Evol. Microbiol.">
        <title>Uliginosibacterium sediminicola sp. nov., isolated from freshwater sediment.</title>
        <authorList>
            <person name="Hwang W.M."/>
            <person name="Kim S.M."/>
            <person name="Kang K."/>
            <person name="Ahn T.Y."/>
        </authorList>
    </citation>
    <scope>NUCLEOTIDE SEQUENCE [LARGE SCALE GENOMIC DNA]</scope>
    <source>
        <strain evidence="1 2">M1-21</strain>
    </source>
</reference>
<name>A0ABU9YVB0_9RHOO</name>
<sequence length="57" mass="6484">MSSPWRHFLCVTATLPSARQKMPLRPEAQPRVDIFASDAIRIAGFPEKTGRNKHFFA</sequence>